<dbReference type="GO" id="GO:0005737">
    <property type="term" value="C:cytoplasm"/>
    <property type="evidence" value="ECO:0007669"/>
    <property type="project" value="TreeGrafter"/>
</dbReference>
<dbReference type="PANTHER" id="PTHR13847:SF260">
    <property type="entry name" value="FAD DEPENDENT OXIDOREDUCTASE DOMAIN-CONTAINING PROTEIN"/>
    <property type="match status" value="1"/>
</dbReference>
<name>A0A9W9RVL8_PENBR</name>
<dbReference type="InterPro" id="IPR036188">
    <property type="entry name" value="FAD/NAD-bd_sf"/>
</dbReference>
<sequence length="408" mass="43687">MESSLPFPSACLSHWHRGTRSFPHLNANHHAQVPTTTKHAIIGSGISGALTAFSLIENGTNPSDILILEAREAVSGASGRNAGHIRPAIKILQNEKRVLEQTRAFITTHGINSDFVDTTTFDVCMTPESITEQESALAAYKDAGGDVSQVRVWEGEEAQSRTRVRSALRAYEWPAASNNPAKLVQWILSDVVGKGAGLWTHCPVDEIVRGRGGGGWEVHTSRGTVVAETVVHCTNAYAGSLVPGLGGMLRPRRSQAQTFVPGGYGGGHFFSVNPLKDGMVVIGGTGTRDGGDVGTEEWKAEASFDDRGFNTVLAENSRREFEGIWAVERHGEGFDYAWTGILGITRDSVPVVGAVDGLEGQWVCAGFNGHGMAIAFTCALGLAKLMSGERWEETGLPECFKAGRVNSE</sequence>
<dbReference type="SUPFAM" id="SSF51905">
    <property type="entry name" value="FAD/NAD(P)-binding domain"/>
    <property type="match status" value="1"/>
</dbReference>
<evidence type="ECO:0000313" key="3">
    <source>
        <dbReference type="Proteomes" id="UP001148299"/>
    </source>
</evidence>
<organism evidence="2 3">
    <name type="scientific">Penicillium brevicompactum</name>
    <dbReference type="NCBI Taxonomy" id="5074"/>
    <lineage>
        <taxon>Eukaryota</taxon>
        <taxon>Fungi</taxon>
        <taxon>Dikarya</taxon>
        <taxon>Ascomycota</taxon>
        <taxon>Pezizomycotina</taxon>
        <taxon>Eurotiomycetes</taxon>
        <taxon>Eurotiomycetidae</taxon>
        <taxon>Eurotiales</taxon>
        <taxon>Aspergillaceae</taxon>
        <taxon>Penicillium</taxon>
    </lineage>
</organism>
<keyword evidence="3" id="KW-1185">Reference proteome</keyword>
<dbReference type="Proteomes" id="UP001148299">
    <property type="component" value="Unassembled WGS sequence"/>
</dbReference>
<dbReference type="InterPro" id="IPR006076">
    <property type="entry name" value="FAD-dep_OxRdtase"/>
</dbReference>
<dbReference type="Pfam" id="PF01266">
    <property type="entry name" value="DAO"/>
    <property type="match status" value="1"/>
</dbReference>
<protein>
    <recommendedName>
        <fullName evidence="1">FAD dependent oxidoreductase domain-containing protein</fullName>
    </recommendedName>
</protein>
<evidence type="ECO:0000259" key="1">
    <source>
        <dbReference type="Pfam" id="PF01266"/>
    </source>
</evidence>
<feature type="domain" description="FAD dependent oxidoreductase" evidence="1">
    <location>
        <begin position="40"/>
        <end position="384"/>
    </location>
</feature>
<dbReference type="EMBL" id="JAPZBR010000001">
    <property type="protein sequence ID" value="KAJ5366465.1"/>
    <property type="molecule type" value="Genomic_DNA"/>
</dbReference>
<proteinExistence type="predicted"/>
<evidence type="ECO:0000313" key="2">
    <source>
        <dbReference type="EMBL" id="KAJ5366465.1"/>
    </source>
</evidence>
<reference evidence="2" key="1">
    <citation type="submission" date="2022-12" db="EMBL/GenBank/DDBJ databases">
        <authorList>
            <person name="Petersen C."/>
        </authorList>
    </citation>
    <scope>NUCLEOTIDE SEQUENCE</scope>
    <source>
        <strain evidence="2">IBT 35675</strain>
    </source>
</reference>
<reference evidence="2" key="2">
    <citation type="journal article" date="2023" name="IMA Fungus">
        <title>Comparative genomic study of the Penicillium genus elucidates a diverse pangenome and 15 lateral gene transfer events.</title>
        <authorList>
            <person name="Petersen C."/>
            <person name="Sorensen T."/>
            <person name="Nielsen M.R."/>
            <person name="Sondergaard T.E."/>
            <person name="Sorensen J.L."/>
            <person name="Fitzpatrick D.A."/>
            <person name="Frisvad J.C."/>
            <person name="Nielsen K.L."/>
        </authorList>
    </citation>
    <scope>NUCLEOTIDE SEQUENCE</scope>
    <source>
        <strain evidence="2">IBT 35675</strain>
    </source>
</reference>
<comment type="caution">
    <text evidence="2">The sequence shown here is derived from an EMBL/GenBank/DDBJ whole genome shotgun (WGS) entry which is preliminary data.</text>
</comment>
<dbReference type="AlphaFoldDB" id="A0A9W9RVL8"/>
<dbReference type="PANTHER" id="PTHR13847">
    <property type="entry name" value="SARCOSINE DEHYDROGENASE-RELATED"/>
    <property type="match status" value="1"/>
</dbReference>
<dbReference type="Gene3D" id="3.30.9.10">
    <property type="entry name" value="D-Amino Acid Oxidase, subunit A, domain 2"/>
    <property type="match status" value="1"/>
</dbReference>
<gene>
    <name evidence="2" type="ORF">N7541_000406</name>
</gene>
<dbReference type="Gene3D" id="3.50.50.60">
    <property type="entry name" value="FAD/NAD(P)-binding domain"/>
    <property type="match status" value="1"/>
</dbReference>
<accession>A0A9W9RVL8</accession>